<feature type="transmembrane region" description="Helical" evidence="3">
    <location>
        <begin position="64"/>
        <end position="84"/>
    </location>
</feature>
<sequence>MTNTPENGPVNPGEPQHLNAPQGAPQYSQEYPSQQPYAQQPYSQWGYGQPPVPPAQSPKKQRKWPWIVGGIVVIFMVIAALSGGGSDEPADEVSAGAANPVAETPAPPAAEVGADDEGADDAVAAINTPVRDGKFEFVVTEVQQGLQSVGDNPYLAQKAQGQFVIVTMTVTNIGDEAKGFSPSNQKLIDAQERSFESDTSAQIALDSDSNDIAVWDNINPGNAVDVQVIYDMPVDAVPASIELHDSMFSGGVAVSLR</sequence>
<proteinExistence type="predicted"/>
<dbReference type="InterPro" id="IPR029051">
    <property type="entry name" value="DUF4352"/>
</dbReference>
<feature type="compositionally biased region" description="Low complexity" evidence="2">
    <location>
        <begin position="97"/>
        <end position="112"/>
    </location>
</feature>
<evidence type="ECO:0000256" key="3">
    <source>
        <dbReference type="SAM" id="Phobius"/>
    </source>
</evidence>
<comment type="caution">
    <text evidence="5">The sequence shown here is derived from an EMBL/GenBank/DDBJ whole genome shotgun (WGS) entry which is preliminary data.</text>
</comment>
<evidence type="ECO:0000256" key="1">
    <source>
        <dbReference type="ARBA" id="ARBA00022729"/>
    </source>
</evidence>
<evidence type="ECO:0000256" key="2">
    <source>
        <dbReference type="SAM" id="MobiDB-lite"/>
    </source>
</evidence>
<dbReference type="Pfam" id="PF11611">
    <property type="entry name" value="DUF4352"/>
    <property type="match status" value="1"/>
</dbReference>
<dbReference type="Gene3D" id="2.60.40.1240">
    <property type="match status" value="1"/>
</dbReference>
<keyword evidence="1" id="KW-0732">Signal</keyword>
<dbReference type="EMBL" id="WMBR01000004">
    <property type="protein sequence ID" value="MXP22979.1"/>
    <property type="molecule type" value="Genomic_DNA"/>
</dbReference>
<keyword evidence="3" id="KW-1133">Transmembrane helix</keyword>
<feature type="region of interest" description="Disordered" evidence="2">
    <location>
        <begin position="1"/>
        <end position="60"/>
    </location>
</feature>
<accession>A0A6L7GSJ7</accession>
<keyword evidence="6" id="KW-1185">Reference proteome</keyword>
<protein>
    <submittedName>
        <fullName evidence="5">DUF4352 domain-containing protein</fullName>
    </submittedName>
</protein>
<organism evidence="5 6">
    <name type="scientific">Gordonia mangrovi</name>
    <dbReference type="NCBI Taxonomy" id="2665643"/>
    <lineage>
        <taxon>Bacteria</taxon>
        <taxon>Bacillati</taxon>
        <taxon>Actinomycetota</taxon>
        <taxon>Actinomycetes</taxon>
        <taxon>Mycobacteriales</taxon>
        <taxon>Gordoniaceae</taxon>
        <taxon>Gordonia</taxon>
    </lineage>
</organism>
<evidence type="ECO:0000313" key="6">
    <source>
        <dbReference type="Proteomes" id="UP000475545"/>
    </source>
</evidence>
<evidence type="ECO:0000259" key="4">
    <source>
        <dbReference type="Pfam" id="PF11611"/>
    </source>
</evidence>
<dbReference type="Proteomes" id="UP000475545">
    <property type="component" value="Unassembled WGS sequence"/>
</dbReference>
<keyword evidence="3" id="KW-0812">Transmembrane</keyword>
<reference evidence="5 6" key="1">
    <citation type="submission" date="2019-11" db="EMBL/GenBank/DDBJ databases">
        <title>Gordonia sp. nov., a novel actinobacterium isolated from mangrove soil in Hainan.</title>
        <authorList>
            <person name="Huang X."/>
            <person name="Xie Y."/>
            <person name="Chu X."/>
            <person name="Xiao K."/>
        </authorList>
    </citation>
    <scope>NUCLEOTIDE SEQUENCE [LARGE SCALE GENOMIC DNA]</scope>
    <source>
        <strain evidence="5 6">HNM0687</strain>
    </source>
</reference>
<feature type="domain" description="DUF4352" evidence="4">
    <location>
        <begin position="125"/>
        <end position="251"/>
    </location>
</feature>
<feature type="region of interest" description="Disordered" evidence="2">
    <location>
        <begin position="85"/>
        <end position="116"/>
    </location>
</feature>
<feature type="compositionally biased region" description="Low complexity" evidence="2">
    <location>
        <begin position="25"/>
        <end position="44"/>
    </location>
</feature>
<name>A0A6L7GSJ7_9ACTN</name>
<dbReference type="InterPro" id="IPR029050">
    <property type="entry name" value="Immunoprotect_excell_Ig-like"/>
</dbReference>
<gene>
    <name evidence="5" type="ORF">GIY30_16705</name>
</gene>
<keyword evidence="3" id="KW-0472">Membrane</keyword>
<dbReference type="AlphaFoldDB" id="A0A6L7GSJ7"/>
<evidence type="ECO:0000313" key="5">
    <source>
        <dbReference type="EMBL" id="MXP22979.1"/>
    </source>
</evidence>